<evidence type="ECO:0000256" key="5">
    <source>
        <dbReference type="PIRSR" id="PIRSR000137-2"/>
    </source>
</evidence>
<accession>A0A1V2EWD0</accession>
<dbReference type="InterPro" id="IPR036188">
    <property type="entry name" value="FAD/NAD-bd_sf"/>
</dbReference>
<evidence type="ECO:0000256" key="3">
    <source>
        <dbReference type="ARBA" id="ARBA00022630"/>
    </source>
</evidence>
<dbReference type="Pfam" id="PF00732">
    <property type="entry name" value="GMC_oxred_N"/>
    <property type="match status" value="1"/>
</dbReference>
<feature type="domain" description="Glucose-methanol-choline oxidoreductase N-terminal" evidence="6">
    <location>
        <begin position="316"/>
        <end position="330"/>
    </location>
</feature>
<dbReference type="Gene3D" id="3.50.50.60">
    <property type="entry name" value="FAD/NAD(P)-binding domain"/>
    <property type="match status" value="1"/>
</dbReference>
<dbReference type="OrthoDB" id="9785276at2"/>
<keyword evidence="3" id="KW-0285">Flavoprotein</keyword>
<dbReference type="SUPFAM" id="SSF51905">
    <property type="entry name" value="FAD/NAD(P)-binding domain"/>
    <property type="match status" value="1"/>
</dbReference>
<evidence type="ECO:0000259" key="6">
    <source>
        <dbReference type="PROSITE" id="PS00624"/>
    </source>
</evidence>
<dbReference type="GO" id="GO:0008812">
    <property type="term" value="F:choline dehydrogenase activity"/>
    <property type="evidence" value="ECO:0007669"/>
    <property type="project" value="UniProtKB-EC"/>
</dbReference>
<feature type="binding site" evidence="5">
    <location>
        <position position="506"/>
    </location>
    <ligand>
        <name>substrate</name>
    </ligand>
</feature>
<dbReference type="InterPro" id="IPR000172">
    <property type="entry name" value="GMC_OxRdtase_N"/>
</dbReference>
<dbReference type="RefSeq" id="WP_076743811.1">
    <property type="nucleotide sequence ID" value="NZ_MPSB01000003.1"/>
</dbReference>
<gene>
    <name evidence="7" type="primary">betA_1</name>
    <name evidence="7" type="ORF">SPHI_10370</name>
</gene>
<evidence type="ECO:0000313" key="7">
    <source>
        <dbReference type="EMBL" id="ONF96843.1"/>
    </source>
</evidence>
<sequence>MNNILDQRQLASALRDHAAGAIDRRGFIGRAMAAGAAFAVADALWIGGGKAWAQSTRTASAPRAADYIVVGAGAAGATLAGQLAQRTGASVLVLEAGPSDETPLVTDPSQWPAALASPFTKTYQTTPQTHAQNRIVPYPRGEGLGGCSSVNCMIYCRGATQDYDDWAYNGATGWGWNNVLPDYKELEDWQGGASALRGAGGPLHVTRPDPAKGHEGAAAFMEGAKSLGYRETEDFNGGTLEGPAWVNFTVHAGKRQNSAVAFLRPAMAAGAKLTVLTEAPVLKLLLEKGRCVGVQYLHAGKPVTVRANKEVILSAGAIITPKLLTLSGIGDPEHLRKLGIAPVAALPGVGRNLQDHVLGAGVNFEAKGPVPPTNYNHSEVYFWSKSAPSQPVPDINALYVSVPFATKELNLQQQHGYAILCGVMRPKSRGAVTITSANPRVDPLIDPNYLQAEQDMVALKAATDLARAIGNSDAYKDIRKAELLPGAASNDPASYRAFLQKSASTYFHPVGTAKMGTDEGSVVDPQLRVRGIEGLRVADASVMPTITTGNTNAPSMLIGYRAAKLIAGQA</sequence>
<reference evidence="7 8" key="1">
    <citation type="submission" date="2016-11" db="EMBL/GenBank/DDBJ databases">
        <title>Genome sequence of Sphingomonas jeddahensis G39.</title>
        <authorList>
            <person name="Poehlein A."/>
            <person name="Wuebbeler J.H."/>
            <person name="Steinbuechel A."/>
            <person name="Daniel R."/>
        </authorList>
    </citation>
    <scope>NUCLEOTIDE SEQUENCE [LARGE SCALE GENOMIC DNA]</scope>
    <source>
        <strain evidence="7 8">G39</strain>
    </source>
</reference>
<dbReference type="EC" id="1.1.99.1" evidence="7"/>
<keyword evidence="8" id="KW-1185">Reference proteome</keyword>
<dbReference type="PIRSF" id="PIRSF000137">
    <property type="entry name" value="Alcohol_oxidase"/>
    <property type="match status" value="1"/>
</dbReference>
<dbReference type="Gene3D" id="3.30.560.10">
    <property type="entry name" value="Glucose Oxidase, domain 3"/>
    <property type="match status" value="1"/>
</dbReference>
<keyword evidence="4 5" id="KW-0274">FAD</keyword>
<dbReference type="Pfam" id="PF05199">
    <property type="entry name" value="GMC_oxred_C"/>
    <property type="match status" value="1"/>
</dbReference>
<dbReference type="InterPro" id="IPR012132">
    <property type="entry name" value="GMC_OxRdtase"/>
</dbReference>
<dbReference type="InterPro" id="IPR007867">
    <property type="entry name" value="GMC_OxRtase_C"/>
</dbReference>
<dbReference type="PANTHER" id="PTHR11552">
    <property type="entry name" value="GLUCOSE-METHANOL-CHOLINE GMC OXIDOREDUCTASE"/>
    <property type="match status" value="1"/>
</dbReference>
<evidence type="ECO:0000256" key="4">
    <source>
        <dbReference type="ARBA" id="ARBA00022827"/>
    </source>
</evidence>
<evidence type="ECO:0000256" key="1">
    <source>
        <dbReference type="ARBA" id="ARBA00001974"/>
    </source>
</evidence>
<dbReference type="SUPFAM" id="SSF54373">
    <property type="entry name" value="FAD-linked reductases, C-terminal domain"/>
    <property type="match status" value="1"/>
</dbReference>
<keyword evidence="7" id="KW-0560">Oxidoreductase</keyword>
<dbReference type="EMBL" id="MPSB01000003">
    <property type="protein sequence ID" value="ONF96843.1"/>
    <property type="molecule type" value="Genomic_DNA"/>
</dbReference>
<feature type="binding site" evidence="5">
    <location>
        <position position="281"/>
    </location>
    <ligand>
        <name>FAD</name>
        <dbReference type="ChEBI" id="CHEBI:57692"/>
    </ligand>
</feature>
<proteinExistence type="inferred from homology"/>
<dbReference type="AlphaFoldDB" id="A0A1V2EWD0"/>
<dbReference type="InterPro" id="IPR006311">
    <property type="entry name" value="TAT_signal"/>
</dbReference>
<dbReference type="PANTHER" id="PTHR11552:SF147">
    <property type="entry name" value="CHOLINE DEHYDROGENASE, MITOCHONDRIAL"/>
    <property type="match status" value="1"/>
</dbReference>
<evidence type="ECO:0000256" key="2">
    <source>
        <dbReference type="ARBA" id="ARBA00010790"/>
    </source>
</evidence>
<evidence type="ECO:0000313" key="8">
    <source>
        <dbReference type="Proteomes" id="UP000188729"/>
    </source>
</evidence>
<protein>
    <submittedName>
        <fullName evidence="7">Oxygen-dependent choline dehydrogenase</fullName>
        <ecNumber evidence="7">1.1.99.1</ecNumber>
    </submittedName>
</protein>
<comment type="caution">
    <text evidence="7">The sequence shown here is derived from an EMBL/GenBank/DDBJ whole genome shotgun (WGS) entry which is preliminary data.</text>
</comment>
<name>A0A1V2EWD0_9SPHN</name>
<dbReference type="Proteomes" id="UP000188729">
    <property type="component" value="Unassembled WGS sequence"/>
</dbReference>
<dbReference type="PROSITE" id="PS51318">
    <property type="entry name" value="TAT"/>
    <property type="match status" value="1"/>
</dbReference>
<dbReference type="STRING" id="1915074.SPHI_10370"/>
<dbReference type="PROSITE" id="PS00624">
    <property type="entry name" value="GMC_OXRED_2"/>
    <property type="match status" value="1"/>
</dbReference>
<dbReference type="GO" id="GO:0050660">
    <property type="term" value="F:flavin adenine dinucleotide binding"/>
    <property type="evidence" value="ECO:0007669"/>
    <property type="project" value="InterPro"/>
</dbReference>
<organism evidence="7 8">
    <name type="scientific">Sphingomonas jeddahensis</name>
    <dbReference type="NCBI Taxonomy" id="1915074"/>
    <lineage>
        <taxon>Bacteria</taxon>
        <taxon>Pseudomonadati</taxon>
        <taxon>Pseudomonadota</taxon>
        <taxon>Alphaproteobacteria</taxon>
        <taxon>Sphingomonadales</taxon>
        <taxon>Sphingomonadaceae</taxon>
        <taxon>Sphingomonas</taxon>
    </lineage>
</organism>
<comment type="cofactor">
    <cofactor evidence="1 5">
        <name>FAD</name>
        <dbReference type="ChEBI" id="CHEBI:57692"/>
    </cofactor>
</comment>
<comment type="similarity">
    <text evidence="2">Belongs to the GMC oxidoreductase family.</text>
</comment>